<sequence length="159" mass="16685">MLATAGSATTLTHAGRLSVETGSGGASQGYQQLTTSVQLAPGQHFSYAVAFTMVMHKEVPLERVDLGAGFIIDSQFDGYSVDKTVSTLDWKGPLGTVSESSVFEIELYNPYDTTVTYNVSGWLGAADSSPASAVPEPATYAMLLLGLGMLGAAARRRQA</sequence>
<dbReference type="Pfam" id="PF07589">
    <property type="entry name" value="PEP-CTERM"/>
    <property type="match status" value="1"/>
</dbReference>
<gene>
    <name evidence="2" type="ORF">GTP56_18290</name>
</gene>
<dbReference type="AlphaFoldDB" id="A0A7X4KIC8"/>
<protein>
    <submittedName>
        <fullName evidence="2">PEPxxWA-CTERM sorting domain-containing protein</fullName>
    </submittedName>
</protein>
<reference evidence="2 3" key="1">
    <citation type="submission" date="2019-12" db="EMBL/GenBank/DDBJ databases">
        <title>Novel species isolated from a subtropical stream in China.</title>
        <authorList>
            <person name="Lu H."/>
        </authorList>
    </citation>
    <scope>NUCLEOTIDE SEQUENCE [LARGE SCALE GENOMIC DNA]</scope>
    <source>
        <strain evidence="2 3">FT134W</strain>
    </source>
</reference>
<evidence type="ECO:0000313" key="3">
    <source>
        <dbReference type="Proteomes" id="UP000469734"/>
    </source>
</evidence>
<evidence type="ECO:0000259" key="1">
    <source>
        <dbReference type="Pfam" id="PF07589"/>
    </source>
</evidence>
<comment type="caution">
    <text evidence="2">The sequence shown here is derived from an EMBL/GenBank/DDBJ whole genome shotgun (WGS) entry which is preliminary data.</text>
</comment>
<dbReference type="Proteomes" id="UP000469734">
    <property type="component" value="Unassembled WGS sequence"/>
</dbReference>
<name>A0A7X4KIC8_9BURK</name>
<feature type="domain" description="Ice-binding protein C-terminal" evidence="1">
    <location>
        <begin position="133"/>
        <end position="157"/>
    </location>
</feature>
<dbReference type="NCBIfam" id="TIGR02595">
    <property type="entry name" value="PEP_CTERM"/>
    <property type="match status" value="1"/>
</dbReference>
<evidence type="ECO:0000313" key="2">
    <source>
        <dbReference type="EMBL" id="MYM74137.1"/>
    </source>
</evidence>
<dbReference type="InterPro" id="IPR013424">
    <property type="entry name" value="Ice-binding_C"/>
</dbReference>
<organism evidence="2 3">
    <name type="scientific">Duganella margarita</name>
    <dbReference type="NCBI Taxonomy" id="2692170"/>
    <lineage>
        <taxon>Bacteria</taxon>
        <taxon>Pseudomonadati</taxon>
        <taxon>Pseudomonadota</taxon>
        <taxon>Betaproteobacteria</taxon>
        <taxon>Burkholderiales</taxon>
        <taxon>Oxalobacteraceae</taxon>
        <taxon>Telluria group</taxon>
        <taxon>Duganella</taxon>
    </lineage>
</organism>
<dbReference type="NCBIfam" id="NF035944">
    <property type="entry name" value="PEPxxWA-CTERM"/>
    <property type="match status" value="1"/>
</dbReference>
<proteinExistence type="predicted"/>
<dbReference type="EMBL" id="WWCR01000020">
    <property type="protein sequence ID" value="MYM74137.1"/>
    <property type="molecule type" value="Genomic_DNA"/>
</dbReference>
<accession>A0A7X4KIC8</accession>